<dbReference type="InterPro" id="IPR016568">
    <property type="entry name" value="Sulphur_oxidation_SoxY"/>
</dbReference>
<dbReference type="EMBL" id="JANIBM010000054">
    <property type="protein sequence ID" value="MCQ8183567.1"/>
    <property type="molecule type" value="Genomic_DNA"/>
</dbReference>
<evidence type="ECO:0000313" key="2">
    <source>
        <dbReference type="EMBL" id="MCQ8183567.1"/>
    </source>
</evidence>
<sequence>MSDSAAERLAENFAAGDFADRYARLFGEQAVTDSTLIELVLPEIAEDGAVVPVTIRSELDGIDRLYLLADKNPTPLVAEFELAPLVALQLTARIKLAESCRVTLVARRDGQLLRCSRWVNVMRGGCGSG</sequence>
<organism evidence="2 3">
    <name type="scientific">Methylomonas aurea</name>
    <dbReference type="NCBI Taxonomy" id="2952224"/>
    <lineage>
        <taxon>Bacteria</taxon>
        <taxon>Pseudomonadati</taxon>
        <taxon>Pseudomonadota</taxon>
        <taxon>Gammaproteobacteria</taxon>
        <taxon>Methylococcales</taxon>
        <taxon>Methylococcaceae</taxon>
        <taxon>Methylomonas</taxon>
    </lineage>
</organism>
<evidence type="ECO:0000313" key="3">
    <source>
        <dbReference type="Proteomes" id="UP001524569"/>
    </source>
</evidence>
<dbReference type="InterPro" id="IPR038162">
    <property type="entry name" value="SoxY_sf"/>
</dbReference>
<keyword evidence="3" id="KW-1185">Reference proteome</keyword>
<gene>
    <name evidence="2" type="ORF">NP603_20825</name>
</gene>
<accession>A0ABT1UN79</accession>
<dbReference type="PIRSF" id="PIRSF010312">
    <property type="entry name" value="Sulphur_oxidation_SoxY"/>
    <property type="match status" value="1"/>
</dbReference>
<feature type="domain" description="Ig-like SoxY" evidence="1">
    <location>
        <begin position="24"/>
        <end position="126"/>
    </location>
</feature>
<dbReference type="Proteomes" id="UP001524569">
    <property type="component" value="Unassembled WGS sequence"/>
</dbReference>
<dbReference type="InterPro" id="IPR032711">
    <property type="entry name" value="SoxY"/>
</dbReference>
<name>A0ABT1UN79_9GAMM</name>
<evidence type="ECO:0000259" key="1">
    <source>
        <dbReference type="Pfam" id="PF13501"/>
    </source>
</evidence>
<dbReference type="Gene3D" id="2.60.40.2470">
    <property type="entry name" value="SoxY domain"/>
    <property type="match status" value="1"/>
</dbReference>
<dbReference type="RefSeq" id="WP_256612797.1">
    <property type="nucleotide sequence ID" value="NZ_JANIBM010000054.1"/>
</dbReference>
<proteinExistence type="predicted"/>
<reference evidence="2 3" key="1">
    <citation type="submission" date="2022-07" db="EMBL/GenBank/DDBJ databases">
        <title>Methylomonas rivi sp. nov., Methylomonas rosea sp. nov., Methylomonas aureus sp. nov. and Methylomonas subterranea sp. nov., four novel methanotrophs isolated from a freshwater creek and the deep terrestrial subsurface.</title>
        <authorList>
            <person name="Abin C."/>
            <person name="Sankaranarayanan K."/>
            <person name="Garner C."/>
            <person name="Sindelar R."/>
            <person name="Kotary K."/>
            <person name="Garner R."/>
            <person name="Barclay S."/>
            <person name="Lawson P."/>
            <person name="Krumholz L."/>
        </authorList>
    </citation>
    <scope>NUCLEOTIDE SEQUENCE [LARGE SCALE GENOMIC DNA]</scope>
    <source>
        <strain evidence="2 3">SURF-1</strain>
    </source>
</reference>
<dbReference type="Pfam" id="PF13501">
    <property type="entry name" value="SoxY"/>
    <property type="match status" value="1"/>
</dbReference>
<comment type="caution">
    <text evidence="2">The sequence shown here is derived from an EMBL/GenBank/DDBJ whole genome shotgun (WGS) entry which is preliminary data.</text>
</comment>
<protein>
    <submittedName>
        <fullName evidence="2">Thiosulfate oxidation carrier protein SoxY</fullName>
    </submittedName>
</protein>